<dbReference type="Proteomes" id="UP001596028">
    <property type="component" value="Unassembled WGS sequence"/>
</dbReference>
<dbReference type="Pfam" id="PF01987">
    <property type="entry name" value="AIM24"/>
    <property type="match status" value="1"/>
</dbReference>
<dbReference type="EMBL" id="JBHSEP010000003">
    <property type="protein sequence ID" value="MFC4597867.1"/>
    <property type="molecule type" value="Genomic_DNA"/>
</dbReference>
<sequence>MYRKRKLIRSCLRGPSRLILGMPPNCMLEIVDVPENNHLLFDFRHVLFYTDGMTMKSKLQTFKNAWITREWVRMRFSGPGRIGLLSSGSIATLQLDPEVPLFVEAGALVAYPENASIKLSVYGNPLATQHMNVQWEMKGAGPILMQTGFRDGHLEDQLHKDSLVRRTLRELLPFGGVYIR</sequence>
<dbReference type="InterPro" id="IPR002838">
    <property type="entry name" value="AIM24"/>
</dbReference>
<name>A0ABV9F872_9BACL</name>
<dbReference type="InterPro" id="IPR036983">
    <property type="entry name" value="AIM24_sf"/>
</dbReference>
<dbReference type="RefSeq" id="WP_378093512.1">
    <property type="nucleotide sequence ID" value="NZ_JBHSEP010000003.1"/>
</dbReference>
<keyword evidence="2" id="KW-1185">Reference proteome</keyword>
<proteinExistence type="predicted"/>
<comment type="caution">
    <text evidence="1">The sequence shown here is derived from an EMBL/GenBank/DDBJ whole genome shotgun (WGS) entry which is preliminary data.</text>
</comment>
<evidence type="ECO:0000313" key="1">
    <source>
        <dbReference type="EMBL" id="MFC4597867.1"/>
    </source>
</evidence>
<organism evidence="1 2">
    <name type="scientific">Cohnella hongkongensis</name>
    <dbReference type="NCBI Taxonomy" id="178337"/>
    <lineage>
        <taxon>Bacteria</taxon>
        <taxon>Bacillati</taxon>
        <taxon>Bacillota</taxon>
        <taxon>Bacilli</taxon>
        <taxon>Bacillales</taxon>
        <taxon>Paenibacillaceae</taxon>
        <taxon>Cohnella</taxon>
    </lineage>
</organism>
<gene>
    <name evidence="1" type="ORF">ACFO3S_06410</name>
</gene>
<accession>A0ABV9F872</accession>
<protein>
    <submittedName>
        <fullName evidence="1">AIM24 family protein</fullName>
    </submittedName>
</protein>
<dbReference type="SUPFAM" id="SSF51219">
    <property type="entry name" value="TRAP-like"/>
    <property type="match status" value="1"/>
</dbReference>
<evidence type="ECO:0000313" key="2">
    <source>
        <dbReference type="Proteomes" id="UP001596028"/>
    </source>
</evidence>
<dbReference type="InterPro" id="IPR016031">
    <property type="entry name" value="Trp_RNA-bd_attenuator-like_dom"/>
</dbReference>
<dbReference type="Gene3D" id="3.60.160.10">
    <property type="entry name" value="Mitochondrial biogenesis AIM24"/>
    <property type="match status" value="1"/>
</dbReference>
<reference evidence="2" key="1">
    <citation type="journal article" date="2019" name="Int. J. Syst. Evol. Microbiol.">
        <title>The Global Catalogue of Microorganisms (GCM) 10K type strain sequencing project: providing services to taxonomists for standard genome sequencing and annotation.</title>
        <authorList>
            <consortium name="The Broad Institute Genomics Platform"/>
            <consortium name="The Broad Institute Genome Sequencing Center for Infectious Disease"/>
            <person name="Wu L."/>
            <person name="Ma J."/>
        </authorList>
    </citation>
    <scope>NUCLEOTIDE SEQUENCE [LARGE SCALE GENOMIC DNA]</scope>
    <source>
        <strain evidence="2">CCUG 49571</strain>
    </source>
</reference>